<evidence type="ECO:0000256" key="2">
    <source>
        <dbReference type="ARBA" id="ARBA00022840"/>
    </source>
</evidence>
<sequence>MAPERLVDRNPRLSAGELAARFSPPARFAEVRFETFVPNREHPSQAEALGELERFAASVVAPAPSTGGWGIFRRRAAPPAEASTRPGRYLDGGFGVGKTHLLASLWHAAPPPKAYVTFEALTAVIGFLGMAEAVRTFAGYRVLCIDEFELDDVANTLLTVTFLRAIIPEGVKVATTSNSIPERLGEGRFNAEDFRREIAAISEHFDALRIDGPDFRAASRPARTKALDEGAVQRLAGTSPNGVTLDAFPDLLAHLRRVHPVQFGALLDGAETVLLTGMHPIENQGSALLFVQLVDELYDAEVTFGATGCAVTEVFPESYRHGGFRKKYGRCESRLSAMLAEADRRA</sequence>
<dbReference type="GO" id="GO:0005737">
    <property type="term" value="C:cytoplasm"/>
    <property type="evidence" value="ECO:0007669"/>
    <property type="project" value="TreeGrafter"/>
</dbReference>
<dbReference type="InterPro" id="IPR027417">
    <property type="entry name" value="P-loop_NTPase"/>
</dbReference>
<dbReference type="SUPFAM" id="SSF52540">
    <property type="entry name" value="P-loop containing nucleoside triphosphate hydrolases"/>
    <property type="match status" value="1"/>
</dbReference>
<accession>A0A6J4J3F6</accession>
<evidence type="ECO:0000313" key="3">
    <source>
        <dbReference type="EMBL" id="CAA9265929.1"/>
    </source>
</evidence>
<dbReference type="PANTHER" id="PTHR12169:SF6">
    <property type="entry name" value="AFG1-LIKE ATPASE"/>
    <property type="match status" value="1"/>
</dbReference>
<dbReference type="AlphaFoldDB" id="A0A6J4J3F6"/>
<dbReference type="EMBL" id="CADCTF010000150">
    <property type="protein sequence ID" value="CAA9265929.1"/>
    <property type="molecule type" value="Genomic_DNA"/>
</dbReference>
<keyword evidence="2" id="KW-0067">ATP-binding</keyword>
<dbReference type="GO" id="GO:0016887">
    <property type="term" value="F:ATP hydrolysis activity"/>
    <property type="evidence" value="ECO:0007669"/>
    <property type="project" value="InterPro"/>
</dbReference>
<keyword evidence="1" id="KW-0547">Nucleotide-binding</keyword>
<dbReference type="PANTHER" id="PTHR12169">
    <property type="entry name" value="ATPASE N2B"/>
    <property type="match status" value="1"/>
</dbReference>
<name>A0A6J4J3F6_9ACTN</name>
<gene>
    <name evidence="3" type="ORF">AVDCRST_MAG50-3137</name>
</gene>
<protein>
    <submittedName>
        <fullName evidence="3">ATPase, AFG1 family</fullName>
    </submittedName>
</protein>
<dbReference type="NCBIfam" id="NF040713">
    <property type="entry name" value="ZapE"/>
    <property type="match status" value="1"/>
</dbReference>
<proteinExistence type="predicted"/>
<dbReference type="Gene3D" id="3.40.50.300">
    <property type="entry name" value="P-loop containing nucleotide triphosphate hydrolases"/>
    <property type="match status" value="1"/>
</dbReference>
<dbReference type="InterPro" id="IPR005654">
    <property type="entry name" value="ATPase_AFG1-like"/>
</dbReference>
<organism evidence="3">
    <name type="scientific">uncultured Acidimicrobiales bacterium</name>
    <dbReference type="NCBI Taxonomy" id="310071"/>
    <lineage>
        <taxon>Bacteria</taxon>
        <taxon>Bacillati</taxon>
        <taxon>Actinomycetota</taxon>
        <taxon>Acidimicrobiia</taxon>
        <taxon>Acidimicrobiales</taxon>
        <taxon>environmental samples</taxon>
    </lineage>
</organism>
<dbReference type="GO" id="GO:0005524">
    <property type="term" value="F:ATP binding"/>
    <property type="evidence" value="ECO:0007669"/>
    <property type="project" value="UniProtKB-KW"/>
</dbReference>
<dbReference type="Pfam" id="PF03969">
    <property type="entry name" value="AFG1_ATPase"/>
    <property type="match status" value="2"/>
</dbReference>
<evidence type="ECO:0000256" key="1">
    <source>
        <dbReference type="ARBA" id="ARBA00022741"/>
    </source>
</evidence>
<reference evidence="3" key="1">
    <citation type="submission" date="2020-02" db="EMBL/GenBank/DDBJ databases">
        <authorList>
            <person name="Meier V. D."/>
        </authorList>
    </citation>
    <scope>NUCLEOTIDE SEQUENCE</scope>
    <source>
        <strain evidence="3">AVDCRST_MAG50</strain>
    </source>
</reference>